<organism evidence="1 2">
    <name type="scientific">Brassica cretica</name>
    <name type="common">Mustard</name>
    <dbReference type="NCBI Taxonomy" id="69181"/>
    <lineage>
        <taxon>Eukaryota</taxon>
        <taxon>Viridiplantae</taxon>
        <taxon>Streptophyta</taxon>
        <taxon>Embryophyta</taxon>
        <taxon>Tracheophyta</taxon>
        <taxon>Spermatophyta</taxon>
        <taxon>Magnoliopsida</taxon>
        <taxon>eudicotyledons</taxon>
        <taxon>Gunneridae</taxon>
        <taxon>Pentapetalae</taxon>
        <taxon>rosids</taxon>
        <taxon>malvids</taxon>
        <taxon>Brassicales</taxon>
        <taxon>Brassicaceae</taxon>
        <taxon>Brassiceae</taxon>
        <taxon>Brassica</taxon>
    </lineage>
</organism>
<name>A0A8S9N4A5_BRACR</name>
<evidence type="ECO:0000313" key="2">
    <source>
        <dbReference type="Proteomes" id="UP000712600"/>
    </source>
</evidence>
<dbReference type="AlphaFoldDB" id="A0A8S9N4A5"/>
<evidence type="ECO:0000313" key="1">
    <source>
        <dbReference type="EMBL" id="KAF3499754.1"/>
    </source>
</evidence>
<protein>
    <submittedName>
        <fullName evidence="1">Uncharacterized protein</fullName>
    </submittedName>
</protein>
<reference evidence="1" key="1">
    <citation type="submission" date="2019-12" db="EMBL/GenBank/DDBJ databases">
        <title>Genome sequencing and annotation of Brassica cretica.</title>
        <authorList>
            <person name="Studholme D.J."/>
            <person name="Sarris P."/>
        </authorList>
    </citation>
    <scope>NUCLEOTIDE SEQUENCE</scope>
    <source>
        <strain evidence="1">PFS-109/04</strain>
        <tissue evidence="1">Leaf</tissue>
    </source>
</reference>
<proteinExistence type="predicted"/>
<sequence>MCLNQQRFGAEEPDLEDRHWFSSTSKAWGQIWLRGRYDFVECSGKIRSMDLVIWDEERAPTASGDVRLFHASSSWGRRSSDCKLVLRERELAGNVGRVLAELRRGTRFIGNASWTLVIVSRASDRYCELSDQERGLALL</sequence>
<accession>A0A8S9N4A5</accession>
<dbReference type="Proteomes" id="UP000712600">
    <property type="component" value="Unassembled WGS sequence"/>
</dbReference>
<gene>
    <name evidence="1" type="ORF">F2Q69_00044066</name>
</gene>
<comment type="caution">
    <text evidence="1">The sequence shown here is derived from an EMBL/GenBank/DDBJ whole genome shotgun (WGS) entry which is preliminary data.</text>
</comment>
<dbReference type="EMBL" id="QGKX02001621">
    <property type="protein sequence ID" value="KAF3499754.1"/>
    <property type="molecule type" value="Genomic_DNA"/>
</dbReference>